<keyword evidence="2" id="KW-0732">Signal</keyword>
<evidence type="ECO:0000256" key="2">
    <source>
        <dbReference type="SAM" id="SignalP"/>
    </source>
</evidence>
<accession>A0A7S4MDA1</accession>
<sequence>MAKTSLTSLLCLLAVANGLQLSPALGTSTPRLAVRRAVGPSCQFGEPENKGGLTRDNEPEEFFKTNMDDMTDAEKLKLPGVWIGLSVLVLPFFAGLIALQIYK</sequence>
<feature type="transmembrane region" description="Helical" evidence="1">
    <location>
        <begin position="80"/>
        <end position="102"/>
    </location>
</feature>
<keyword evidence="1" id="KW-0472">Membrane</keyword>
<dbReference type="AlphaFoldDB" id="A0A7S4MDA1"/>
<feature type="signal peptide" evidence="2">
    <location>
        <begin position="1"/>
        <end position="18"/>
    </location>
</feature>
<dbReference type="EMBL" id="HBKO01016407">
    <property type="protein sequence ID" value="CAE2215084.1"/>
    <property type="molecule type" value="Transcribed_RNA"/>
</dbReference>
<gene>
    <name evidence="3" type="ORF">CPOL0286_LOCUS7495</name>
</gene>
<evidence type="ECO:0008006" key="4">
    <source>
        <dbReference type="Google" id="ProtNLM"/>
    </source>
</evidence>
<protein>
    <recommendedName>
        <fullName evidence="4">Photosystem I reaction center subunit VIII</fullName>
    </recommendedName>
</protein>
<feature type="chain" id="PRO_5030643152" description="Photosystem I reaction center subunit VIII" evidence="2">
    <location>
        <begin position="19"/>
        <end position="103"/>
    </location>
</feature>
<proteinExistence type="predicted"/>
<evidence type="ECO:0000313" key="3">
    <source>
        <dbReference type="EMBL" id="CAE2215084.1"/>
    </source>
</evidence>
<name>A0A7S4MDA1_9EUKA</name>
<keyword evidence="1" id="KW-0812">Transmembrane</keyword>
<evidence type="ECO:0000256" key="1">
    <source>
        <dbReference type="SAM" id="Phobius"/>
    </source>
</evidence>
<keyword evidence="1" id="KW-1133">Transmembrane helix</keyword>
<reference evidence="3" key="1">
    <citation type="submission" date="2021-01" db="EMBL/GenBank/DDBJ databases">
        <authorList>
            <person name="Corre E."/>
            <person name="Pelletier E."/>
            <person name="Niang G."/>
            <person name="Scheremetjew M."/>
            <person name="Finn R."/>
            <person name="Kale V."/>
            <person name="Holt S."/>
            <person name="Cochrane G."/>
            <person name="Meng A."/>
            <person name="Brown T."/>
            <person name="Cohen L."/>
        </authorList>
    </citation>
    <scope>NUCLEOTIDE SEQUENCE</scope>
    <source>
        <strain evidence="3">UIO037</strain>
    </source>
</reference>
<organism evidence="3">
    <name type="scientific">Prymnesium polylepis</name>
    <dbReference type="NCBI Taxonomy" id="72548"/>
    <lineage>
        <taxon>Eukaryota</taxon>
        <taxon>Haptista</taxon>
        <taxon>Haptophyta</taxon>
        <taxon>Prymnesiophyceae</taxon>
        <taxon>Prymnesiales</taxon>
        <taxon>Prymnesiaceae</taxon>
        <taxon>Prymnesium</taxon>
    </lineage>
</organism>